<sequence>MADADSLTAAALRSVAGMKNYPDQAPTGAKPPYAVYQVVGGVSIADLDNNPDDLQNARMQVAIWSPDKGESVRCMQEARRAMMRAGAVPIGAPTSAYEKDTKLYGRRLDFSIWFKE</sequence>
<dbReference type="EMBL" id="PUIQ01000009">
    <property type="protein sequence ID" value="PQP19709.1"/>
    <property type="molecule type" value="Genomic_DNA"/>
</dbReference>
<dbReference type="InterPro" id="IPR021508">
    <property type="entry name" value="Gp17-like"/>
</dbReference>
<dbReference type="Proteomes" id="UP000238206">
    <property type="component" value="Unassembled WGS sequence"/>
</dbReference>
<dbReference type="Pfam" id="PF11367">
    <property type="entry name" value="Tail_completion_gp17"/>
    <property type="match status" value="1"/>
</dbReference>
<evidence type="ECO:0000313" key="2">
    <source>
        <dbReference type="Proteomes" id="UP000238206"/>
    </source>
</evidence>
<dbReference type="RefSeq" id="WP_105390510.1">
    <property type="nucleotide sequence ID" value="NZ_PUIQ01000009.1"/>
</dbReference>
<evidence type="ECO:0000313" key="1">
    <source>
        <dbReference type="EMBL" id="PQP19709.1"/>
    </source>
</evidence>
<dbReference type="AlphaFoldDB" id="A0A2S8IYF3"/>
<reference evidence="1 2" key="1">
    <citation type="submission" date="2018-02" db="EMBL/GenBank/DDBJ databases">
        <title>Draft genome sequencing of Burkholderia cepacia Y14-15.</title>
        <authorList>
            <person name="Zheng B.-X."/>
        </authorList>
    </citation>
    <scope>NUCLEOTIDE SEQUENCE [LARGE SCALE GENOMIC DNA]</scope>
    <source>
        <strain evidence="1 2">Y14-15</strain>
    </source>
</reference>
<proteinExistence type="predicted"/>
<protein>
    <submittedName>
        <fullName evidence="1">DUF3168 domain-containing protein</fullName>
    </submittedName>
</protein>
<name>A0A2S8IYF3_BURCE</name>
<accession>A0A2S8IYF3</accession>
<organism evidence="1 2">
    <name type="scientific">Burkholderia cepacia</name>
    <name type="common">Pseudomonas cepacia</name>
    <dbReference type="NCBI Taxonomy" id="292"/>
    <lineage>
        <taxon>Bacteria</taxon>
        <taxon>Pseudomonadati</taxon>
        <taxon>Pseudomonadota</taxon>
        <taxon>Betaproteobacteria</taxon>
        <taxon>Burkholderiales</taxon>
        <taxon>Burkholderiaceae</taxon>
        <taxon>Burkholderia</taxon>
        <taxon>Burkholderia cepacia complex</taxon>
    </lineage>
</organism>
<gene>
    <name evidence="1" type="ORF">C5615_09720</name>
</gene>
<comment type="caution">
    <text evidence="1">The sequence shown here is derived from an EMBL/GenBank/DDBJ whole genome shotgun (WGS) entry which is preliminary data.</text>
</comment>